<keyword evidence="15" id="KW-1185">Reference proteome</keyword>
<protein>
    <recommendedName>
        <fullName evidence="10">4,4'-diaponeurosporenoate glycosyltransferase</fullName>
    </recommendedName>
</protein>
<feature type="transmembrane region" description="Helical" evidence="11">
    <location>
        <begin position="167"/>
        <end position="185"/>
    </location>
</feature>
<accession>A0A1Y0CN80</accession>
<dbReference type="SUPFAM" id="SSF53448">
    <property type="entry name" value="Nucleotide-diphospho-sugar transferases"/>
    <property type="match status" value="1"/>
</dbReference>
<sequence>MYMEELVVTALILIMTLLLGRVLFFHIPSLAIKSEKNSLLKKVSVIIPARNEERNLPVLLKSLHGYHGKVKEIIVVDDHSTDDTVKVARTFGARVLKLEDLPAGWFGKSFGCWNGALRANGEIFLFLDADTIISENGLENMLTAYKGEGEVLSVQPYHKIKEKYESLSSFFHLVVMGSLGAFHILQKWLPVKGAFGACLLIHRQDYFKYGGHQAIQGELMENMAFGFQVQKHGGKVRCYSGMGAIEMRMYPEGFGSLWNGWSKSFATGASRTNIWYLMLVCIWLGGLMTFLTSYQTLPLELYVIGYVLIALHIKRTLAIIGNFGWGTALLFPFHLLFFFILFGYSCVQTFFKKNVTWKGRKIDL</sequence>
<dbReference type="Pfam" id="PF00535">
    <property type="entry name" value="Glycos_transf_2"/>
    <property type="match status" value="1"/>
</dbReference>
<evidence type="ECO:0000313" key="13">
    <source>
        <dbReference type="EMBL" id="ART76426.1"/>
    </source>
</evidence>
<reference evidence="14 16" key="2">
    <citation type="submission" date="2019-08" db="EMBL/GenBank/DDBJ databases">
        <title>Bacillus genomes from the desert of Cuatro Cienegas, Coahuila.</title>
        <authorList>
            <person name="Olmedo-Alvarez G."/>
        </authorList>
    </citation>
    <scope>NUCLEOTIDE SEQUENCE [LARGE SCALE GENOMIC DNA]</scope>
    <source>
        <strain evidence="14 16">CH88_3T</strain>
    </source>
</reference>
<evidence type="ECO:0000256" key="8">
    <source>
        <dbReference type="ARBA" id="ARBA00037904"/>
    </source>
</evidence>
<dbReference type="EMBL" id="VTEU01000001">
    <property type="protein sequence ID" value="TYS61687.1"/>
    <property type="molecule type" value="Genomic_DNA"/>
</dbReference>
<evidence type="ECO:0000256" key="5">
    <source>
        <dbReference type="ARBA" id="ARBA00022746"/>
    </source>
</evidence>
<proteinExistence type="inferred from homology"/>
<dbReference type="PANTHER" id="PTHR43646">
    <property type="entry name" value="GLYCOSYLTRANSFERASE"/>
    <property type="match status" value="1"/>
</dbReference>
<evidence type="ECO:0000256" key="6">
    <source>
        <dbReference type="ARBA" id="ARBA00023136"/>
    </source>
</evidence>
<keyword evidence="5" id="KW-0125">Carotenoid biosynthesis</keyword>
<organism evidence="14 16">
    <name type="scientific">Sutcliffiella horikoshii</name>
    <dbReference type="NCBI Taxonomy" id="79883"/>
    <lineage>
        <taxon>Bacteria</taxon>
        <taxon>Bacillati</taxon>
        <taxon>Bacillota</taxon>
        <taxon>Bacilli</taxon>
        <taxon>Bacillales</taxon>
        <taxon>Bacillaceae</taxon>
        <taxon>Sutcliffiella</taxon>
    </lineage>
</organism>
<keyword evidence="4" id="KW-0808">Transferase</keyword>
<feature type="transmembrane region" description="Helical" evidence="11">
    <location>
        <begin position="274"/>
        <end position="294"/>
    </location>
</feature>
<gene>
    <name evidence="13" type="ORF">B4U37_10410</name>
    <name evidence="14" type="ORF">FZC74_05275</name>
</gene>
<dbReference type="PANTHER" id="PTHR43646:SF2">
    <property type="entry name" value="GLYCOSYLTRANSFERASE 2-LIKE DOMAIN-CONTAINING PROTEIN"/>
    <property type="match status" value="1"/>
</dbReference>
<keyword evidence="11" id="KW-1133">Transmembrane helix</keyword>
<feature type="transmembrane region" description="Helical" evidence="11">
    <location>
        <begin position="301"/>
        <end position="325"/>
    </location>
</feature>
<keyword evidence="6 11" id="KW-0472">Membrane</keyword>
<keyword evidence="3" id="KW-0328">Glycosyltransferase</keyword>
<dbReference type="Gene3D" id="3.90.550.10">
    <property type="entry name" value="Spore Coat Polysaccharide Biosynthesis Protein SpsA, Chain A"/>
    <property type="match status" value="1"/>
</dbReference>
<evidence type="ECO:0000256" key="2">
    <source>
        <dbReference type="ARBA" id="ARBA00022475"/>
    </source>
</evidence>
<evidence type="ECO:0000313" key="14">
    <source>
        <dbReference type="EMBL" id="TYS61687.1"/>
    </source>
</evidence>
<dbReference type="EMBL" id="CP020880">
    <property type="protein sequence ID" value="ART76426.1"/>
    <property type="molecule type" value="Genomic_DNA"/>
</dbReference>
<evidence type="ECO:0000256" key="9">
    <source>
        <dbReference type="ARBA" id="ARBA00038120"/>
    </source>
</evidence>
<dbReference type="GO" id="GO:0005886">
    <property type="term" value="C:plasma membrane"/>
    <property type="evidence" value="ECO:0007669"/>
    <property type="project" value="UniProtKB-SubCell"/>
</dbReference>
<dbReference type="AlphaFoldDB" id="A0A1Y0CN80"/>
<reference evidence="13 15" key="1">
    <citation type="submission" date="2017-04" db="EMBL/GenBank/DDBJ databases">
        <title>Complete Genome Sequence of the Bacillus horikoshii 20a strain from Cuatro Cienegas, Coahuila, Mexico.</title>
        <authorList>
            <person name="Zarza E."/>
            <person name="Alcaraz L.D."/>
            <person name="Aguilar-Salinas B."/>
            <person name="Islas A."/>
            <person name="Olmedo-Alvarez G."/>
        </authorList>
    </citation>
    <scope>NUCLEOTIDE SEQUENCE [LARGE SCALE GENOMIC DNA]</scope>
    <source>
        <strain evidence="13 15">20a</strain>
    </source>
</reference>
<evidence type="ECO:0000256" key="10">
    <source>
        <dbReference type="ARBA" id="ARBA00040345"/>
    </source>
</evidence>
<dbReference type="GO" id="GO:0016757">
    <property type="term" value="F:glycosyltransferase activity"/>
    <property type="evidence" value="ECO:0007669"/>
    <property type="project" value="UniProtKB-KW"/>
</dbReference>
<comment type="subcellular location">
    <subcellularLocation>
        <location evidence="1">Cell membrane</location>
    </subcellularLocation>
</comment>
<dbReference type="Proteomes" id="UP000323393">
    <property type="component" value="Unassembled WGS sequence"/>
</dbReference>
<feature type="domain" description="Glycosyltransferase 2-like" evidence="12">
    <location>
        <begin position="44"/>
        <end position="174"/>
    </location>
</feature>
<evidence type="ECO:0000259" key="12">
    <source>
        <dbReference type="Pfam" id="PF00535"/>
    </source>
</evidence>
<evidence type="ECO:0000256" key="1">
    <source>
        <dbReference type="ARBA" id="ARBA00004236"/>
    </source>
</evidence>
<keyword evidence="2" id="KW-1003">Cell membrane</keyword>
<comment type="pathway">
    <text evidence="8">Carotenoid biosynthesis; staphyloxanthin biosynthesis; staphyloxanthin from farnesyl diphosphate: step 4/5.</text>
</comment>
<dbReference type="InterPro" id="IPR029044">
    <property type="entry name" value="Nucleotide-diphossugar_trans"/>
</dbReference>
<evidence type="ECO:0000256" key="7">
    <source>
        <dbReference type="ARBA" id="ARBA00037281"/>
    </source>
</evidence>
<evidence type="ECO:0000313" key="15">
    <source>
        <dbReference type="Proteomes" id="UP000195573"/>
    </source>
</evidence>
<keyword evidence="11" id="KW-0812">Transmembrane</keyword>
<name>A0A1Y0CN80_9BACI</name>
<dbReference type="KEGG" id="bhk:B4U37_10410"/>
<evidence type="ECO:0000256" key="3">
    <source>
        <dbReference type="ARBA" id="ARBA00022676"/>
    </source>
</evidence>
<comment type="similarity">
    <text evidence="9">Belongs to the glycosyltransferase 2 family. CrtQ subfamily.</text>
</comment>
<dbReference type="GO" id="GO:0016117">
    <property type="term" value="P:carotenoid biosynthetic process"/>
    <property type="evidence" value="ECO:0007669"/>
    <property type="project" value="UniProtKB-KW"/>
</dbReference>
<evidence type="ECO:0000256" key="4">
    <source>
        <dbReference type="ARBA" id="ARBA00022679"/>
    </source>
</evidence>
<evidence type="ECO:0000256" key="11">
    <source>
        <dbReference type="SAM" id="Phobius"/>
    </source>
</evidence>
<dbReference type="Proteomes" id="UP000195573">
    <property type="component" value="Chromosome"/>
</dbReference>
<feature type="transmembrane region" description="Helical" evidence="11">
    <location>
        <begin position="331"/>
        <end position="351"/>
    </location>
</feature>
<evidence type="ECO:0000313" key="16">
    <source>
        <dbReference type="Proteomes" id="UP000323393"/>
    </source>
</evidence>
<dbReference type="InterPro" id="IPR001173">
    <property type="entry name" value="Glyco_trans_2-like"/>
</dbReference>
<comment type="function">
    <text evidence="7">Catalyzes the glycosylation of 4,4'-diaponeurosporenoate, i.e. the esterification of glucose at the C1'' position with the carboxyl group of 4,4'-diaponeurosporenic acid, to form glycosyl-4,4'-diaponeurosporenoate. This is a step in the biosynthesis of staphyloxanthin, an orange pigment present in most staphylococci strains.</text>
</comment>
<feature type="transmembrane region" description="Helical" evidence="11">
    <location>
        <begin position="6"/>
        <end position="32"/>
    </location>
</feature>